<reference evidence="1 2" key="1">
    <citation type="submission" date="2019-05" db="EMBL/GenBank/DDBJ databases">
        <title>Another draft genome of Portunus trituberculatus and its Hox gene families provides insights of decapod evolution.</title>
        <authorList>
            <person name="Jeong J.-H."/>
            <person name="Song I."/>
            <person name="Kim S."/>
            <person name="Choi T."/>
            <person name="Kim D."/>
            <person name="Ryu S."/>
            <person name="Kim W."/>
        </authorList>
    </citation>
    <scope>NUCLEOTIDE SEQUENCE [LARGE SCALE GENOMIC DNA]</scope>
    <source>
        <tissue evidence="1">Muscle</tissue>
    </source>
</reference>
<dbReference type="Proteomes" id="UP000324222">
    <property type="component" value="Unassembled WGS sequence"/>
</dbReference>
<evidence type="ECO:0000313" key="2">
    <source>
        <dbReference type="Proteomes" id="UP000324222"/>
    </source>
</evidence>
<gene>
    <name evidence="1" type="ORF">E2C01_083342</name>
</gene>
<evidence type="ECO:0000313" key="1">
    <source>
        <dbReference type="EMBL" id="MPC88439.1"/>
    </source>
</evidence>
<sequence>MQPMLHTTLFLITSHSKTSLKVKAGGHHNTPPQHSLTLSVPAATSLSESFTDTKPCRTFPRHQLNISAIFPPRKELSLIKEP</sequence>
<dbReference type="AlphaFoldDB" id="A0A5B7J1H7"/>
<name>A0A5B7J1H7_PORTR</name>
<comment type="caution">
    <text evidence="1">The sequence shown here is derived from an EMBL/GenBank/DDBJ whole genome shotgun (WGS) entry which is preliminary data.</text>
</comment>
<proteinExistence type="predicted"/>
<keyword evidence="2" id="KW-1185">Reference proteome</keyword>
<dbReference type="EMBL" id="VSRR010077802">
    <property type="protein sequence ID" value="MPC88439.1"/>
    <property type="molecule type" value="Genomic_DNA"/>
</dbReference>
<organism evidence="1 2">
    <name type="scientific">Portunus trituberculatus</name>
    <name type="common">Swimming crab</name>
    <name type="synonym">Neptunus trituberculatus</name>
    <dbReference type="NCBI Taxonomy" id="210409"/>
    <lineage>
        <taxon>Eukaryota</taxon>
        <taxon>Metazoa</taxon>
        <taxon>Ecdysozoa</taxon>
        <taxon>Arthropoda</taxon>
        <taxon>Crustacea</taxon>
        <taxon>Multicrustacea</taxon>
        <taxon>Malacostraca</taxon>
        <taxon>Eumalacostraca</taxon>
        <taxon>Eucarida</taxon>
        <taxon>Decapoda</taxon>
        <taxon>Pleocyemata</taxon>
        <taxon>Brachyura</taxon>
        <taxon>Eubrachyura</taxon>
        <taxon>Portunoidea</taxon>
        <taxon>Portunidae</taxon>
        <taxon>Portuninae</taxon>
        <taxon>Portunus</taxon>
    </lineage>
</organism>
<protein>
    <submittedName>
        <fullName evidence="1">Uncharacterized protein</fullName>
    </submittedName>
</protein>
<accession>A0A5B7J1H7</accession>